<keyword evidence="3 6" id="KW-0119">Carbohydrate metabolism</keyword>
<reference evidence="10 11" key="1">
    <citation type="submission" date="2014-09" db="EMBL/GenBank/DDBJ databases">
        <title>Sporocytophaga myxococcoides PG-01 genome sequencing.</title>
        <authorList>
            <person name="Liu L."/>
            <person name="Gao P.J."/>
            <person name="Chen G.J."/>
            <person name="Wang L.S."/>
        </authorList>
    </citation>
    <scope>NUCLEOTIDE SEQUENCE [LARGE SCALE GENOMIC DNA]</scope>
    <source>
        <strain evidence="10 11">PG-01</strain>
    </source>
</reference>
<name>A0A098LN50_9BACT</name>
<evidence type="ECO:0000256" key="7">
    <source>
        <dbReference type="RuleBase" id="RU361166"/>
    </source>
</evidence>
<dbReference type="EC" id="3.2.1.4" evidence="7"/>
<dbReference type="Proteomes" id="UP000030185">
    <property type="component" value="Unassembled WGS sequence"/>
</dbReference>
<dbReference type="STRING" id="153721.MYP_4968"/>
<feature type="signal peptide" evidence="7">
    <location>
        <begin position="1"/>
        <end position="29"/>
    </location>
</feature>
<evidence type="ECO:0000256" key="3">
    <source>
        <dbReference type="ARBA" id="ARBA00023277"/>
    </source>
</evidence>
<dbReference type="OrthoDB" id="9808897at2"/>
<dbReference type="GO" id="GO:0008810">
    <property type="term" value="F:cellulase activity"/>
    <property type="evidence" value="ECO:0007669"/>
    <property type="project" value="UniProtKB-EC"/>
</dbReference>
<comment type="catalytic activity">
    <reaction evidence="7">
        <text>Endohydrolysis of (1-&gt;4)-beta-D-glucosidic linkages in cellulose, lichenin and cereal beta-D-glucans.</text>
        <dbReference type="EC" id="3.2.1.4"/>
    </reaction>
</comment>
<dbReference type="Gene3D" id="1.50.10.10">
    <property type="match status" value="1"/>
</dbReference>
<sequence length="601" mass="66525">MKRKTLRGKQFSTTAVGLLAILSLGNTTAFSQKSTDDIRLNQVGFYPGASKVAIVVNSDATKFFVIDEAKKDTAFKGNLKKGSKWEFSEETASKADFSGLKKEGKYHLYIPGLGNSHSFEVNKKVHQDLGKASVKAFYYQRASTPIQKKYAGKFARKEGHPDTVVYIHPSAQTDKRPAGSVISSPGGWYDAGDYNKYIVNSGISTYTLLAAYEHNPEYFDTLKLNIPESSNKIPDILDEALYNIKWMLTMQDADGGVYHKLTNPNFDGFIMPHEADQKRYVVEKTTAATLDFAAVMAQAARVFNKYKKELPKFSEKCLYASKKAMEWATKNPSVLYDQAKISEKSPAIVTGAYDDKNVADEFQWANIELFVSTGDPVYYQNAKVKENLTSFNLPDWQSVNTLGLISLCRYSKTPDLEAVKNVLLKLADSYKNHALNESAFGVPMGQNKGHFTWGSNSFAANQGVILLQAYSLTKNHAYLNAAISSLDYLLGRNGTGYSYVTGFGKKSTMYPHHRPSQADGIEEPIPGFLAGGPNPQMQDQGDCPGSNYSSSLPAKAYMDHVCSYASNEIAINWNAPLAYLTLSIEAFMNEKSSIILNNENE</sequence>
<evidence type="ECO:0000256" key="2">
    <source>
        <dbReference type="ARBA" id="ARBA00022801"/>
    </source>
</evidence>
<evidence type="ECO:0000313" key="10">
    <source>
        <dbReference type="EMBL" id="GAL87737.1"/>
    </source>
</evidence>
<feature type="domain" description="Glycoside hydrolase family 9" evidence="8">
    <location>
        <begin position="128"/>
        <end position="580"/>
    </location>
</feature>
<feature type="chain" id="PRO_5005108258" description="Endoglucanase" evidence="7">
    <location>
        <begin position="30"/>
        <end position="601"/>
    </location>
</feature>
<evidence type="ECO:0000256" key="6">
    <source>
        <dbReference type="PROSITE-ProRule" id="PRU10060"/>
    </source>
</evidence>
<dbReference type="InterPro" id="IPR013783">
    <property type="entry name" value="Ig-like_fold"/>
</dbReference>
<keyword evidence="2 6" id="KW-0378">Hydrolase</keyword>
<dbReference type="EMBL" id="BBLT01000016">
    <property type="protein sequence ID" value="GAL87737.1"/>
    <property type="molecule type" value="Genomic_DNA"/>
</dbReference>
<evidence type="ECO:0000259" key="8">
    <source>
        <dbReference type="Pfam" id="PF00759"/>
    </source>
</evidence>
<evidence type="ECO:0000256" key="1">
    <source>
        <dbReference type="ARBA" id="ARBA00007072"/>
    </source>
</evidence>
<dbReference type="PANTHER" id="PTHR22298">
    <property type="entry name" value="ENDO-1,4-BETA-GLUCANASE"/>
    <property type="match status" value="1"/>
</dbReference>
<comment type="similarity">
    <text evidence="1 6 7">Belongs to the glycosyl hydrolase 9 (cellulase E) family.</text>
</comment>
<keyword evidence="11" id="KW-1185">Reference proteome</keyword>
<dbReference type="eggNOG" id="COG5297">
    <property type="taxonomic scope" value="Bacteria"/>
</dbReference>
<keyword evidence="7" id="KW-0136">Cellulose degradation</keyword>
<proteinExistence type="inferred from homology"/>
<dbReference type="Pfam" id="PF02927">
    <property type="entry name" value="CelD_N"/>
    <property type="match status" value="1"/>
</dbReference>
<feature type="domain" description="Cellulase Ig-like" evidence="9">
    <location>
        <begin position="35"/>
        <end position="114"/>
    </location>
</feature>
<dbReference type="AlphaFoldDB" id="A0A098LN50"/>
<evidence type="ECO:0000259" key="9">
    <source>
        <dbReference type="Pfam" id="PF02927"/>
    </source>
</evidence>
<dbReference type="InterPro" id="IPR033126">
    <property type="entry name" value="Glyco_hydro_9_Asp/Glu_AS"/>
</dbReference>
<accession>A0A098LN50</accession>
<evidence type="ECO:0000256" key="4">
    <source>
        <dbReference type="ARBA" id="ARBA00023295"/>
    </source>
</evidence>
<dbReference type="InterPro" id="IPR012341">
    <property type="entry name" value="6hp_glycosidase-like_sf"/>
</dbReference>
<dbReference type="SUPFAM" id="SSF48208">
    <property type="entry name" value="Six-hairpin glycosidases"/>
    <property type="match status" value="1"/>
</dbReference>
<dbReference type="RefSeq" id="WP_052430484.1">
    <property type="nucleotide sequence ID" value="NZ_BBLT01000016.1"/>
</dbReference>
<dbReference type="SUPFAM" id="SSF81296">
    <property type="entry name" value="E set domains"/>
    <property type="match status" value="1"/>
</dbReference>
<dbReference type="Gene3D" id="2.60.40.10">
    <property type="entry name" value="Immunoglobulins"/>
    <property type="match status" value="1"/>
</dbReference>
<dbReference type="PROSITE" id="PS00698">
    <property type="entry name" value="GH9_3"/>
    <property type="match status" value="1"/>
</dbReference>
<evidence type="ECO:0000313" key="11">
    <source>
        <dbReference type="Proteomes" id="UP000030185"/>
    </source>
</evidence>
<evidence type="ECO:0000256" key="5">
    <source>
        <dbReference type="ARBA" id="ARBA00023326"/>
    </source>
</evidence>
<gene>
    <name evidence="10" type="ORF">MYP_4968</name>
</gene>
<dbReference type="InterPro" id="IPR014756">
    <property type="entry name" value="Ig_E-set"/>
</dbReference>
<keyword evidence="7" id="KW-0732">Signal</keyword>
<feature type="active site" evidence="6">
    <location>
        <position position="568"/>
    </location>
</feature>
<dbReference type="Pfam" id="PF00759">
    <property type="entry name" value="Glyco_hydro_9"/>
    <property type="match status" value="1"/>
</dbReference>
<keyword evidence="5 6" id="KW-0624">Polysaccharide degradation</keyword>
<comment type="caution">
    <text evidence="10">The sequence shown here is derived from an EMBL/GenBank/DDBJ whole genome shotgun (WGS) entry which is preliminary data.</text>
</comment>
<keyword evidence="4 6" id="KW-0326">Glycosidase</keyword>
<dbReference type="InterPro" id="IPR001701">
    <property type="entry name" value="Glyco_hydro_9"/>
</dbReference>
<dbReference type="InterPro" id="IPR004197">
    <property type="entry name" value="Cellulase_Ig-like"/>
</dbReference>
<dbReference type="InterPro" id="IPR008928">
    <property type="entry name" value="6-hairpin_glycosidase_sf"/>
</dbReference>
<dbReference type="CDD" id="cd02850">
    <property type="entry name" value="E_set_Cellulase_N"/>
    <property type="match status" value="1"/>
</dbReference>
<dbReference type="GO" id="GO:0030245">
    <property type="term" value="P:cellulose catabolic process"/>
    <property type="evidence" value="ECO:0007669"/>
    <property type="project" value="UniProtKB-KW"/>
</dbReference>
<feature type="active site" evidence="6">
    <location>
        <position position="559"/>
    </location>
</feature>
<organism evidence="10 11">
    <name type="scientific">Sporocytophaga myxococcoides</name>
    <dbReference type="NCBI Taxonomy" id="153721"/>
    <lineage>
        <taxon>Bacteria</taxon>
        <taxon>Pseudomonadati</taxon>
        <taxon>Bacteroidota</taxon>
        <taxon>Cytophagia</taxon>
        <taxon>Cytophagales</taxon>
        <taxon>Cytophagaceae</taxon>
        <taxon>Sporocytophaga</taxon>
    </lineage>
</organism>
<protein>
    <recommendedName>
        <fullName evidence="7">Endoglucanase</fullName>
        <ecNumber evidence="7">3.2.1.4</ecNumber>
    </recommendedName>
</protein>